<dbReference type="PROSITE" id="PS51257">
    <property type="entry name" value="PROKAR_LIPOPROTEIN"/>
    <property type="match status" value="1"/>
</dbReference>
<sequence>MFRRRRASVLVAAIGVAGALAFSGCAAGAGDETAEPTDGDVLPPIMVQLDEVDGTTVEVPLDNVIVLQGDDETYTAWEADIADESVAEFTPGRDDGSASFDPGITPLKVGSTEVTLDNSETGDSVTFTVDVVEAG</sequence>
<organism evidence="2 3">
    <name type="scientific">Agromyces larvae</name>
    <dbReference type="NCBI Taxonomy" id="2929802"/>
    <lineage>
        <taxon>Bacteria</taxon>
        <taxon>Bacillati</taxon>
        <taxon>Actinomycetota</taxon>
        <taxon>Actinomycetes</taxon>
        <taxon>Micrococcales</taxon>
        <taxon>Microbacteriaceae</taxon>
        <taxon>Agromyces</taxon>
    </lineage>
</organism>
<dbReference type="RefSeq" id="WP_243554612.1">
    <property type="nucleotide sequence ID" value="NZ_CP094528.1"/>
</dbReference>
<feature type="chain" id="PRO_5047468910" description="MSP domain-containing protein" evidence="1">
    <location>
        <begin position="29"/>
        <end position="135"/>
    </location>
</feature>
<accession>A0ABY4C443</accession>
<protein>
    <recommendedName>
        <fullName evidence="4">MSP domain-containing protein</fullName>
    </recommendedName>
</protein>
<evidence type="ECO:0000313" key="2">
    <source>
        <dbReference type="EMBL" id="UOE43540.1"/>
    </source>
</evidence>
<reference evidence="2 3" key="1">
    <citation type="submission" date="2022-03" db="EMBL/GenBank/DDBJ databases">
        <title>Mucilaginibacter sp. isolated from the gut of Protaetia brevitarsis seulensis larvae.</title>
        <authorList>
            <person name="Won M."/>
            <person name="Kim S.-J."/>
            <person name="Kwon S.-W."/>
        </authorList>
    </citation>
    <scope>NUCLEOTIDE SEQUENCE [LARGE SCALE GENOMIC DNA]</scope>
    <source>
        <strain evidence="2 3">CFWR-12</strain>
    </source>
</reference>
<name>A0ABY4C443_9MICO</name>
<evidence type="ECO:0000256" key="1">
    <source>
        <dbReference type="SAM" id="SignalP"/>
    </source>
</evidence>
<evidence type="ECO:0008006" key="4">
    <source>
        <dbReference type="Google" id="ProtNLM"/>
    </source>
</evidence>
<evidence type="ECO:0000313" key="3">
    <source>
        <dbReference type="Proteomes" id="UP000832097"/>
    </source>
</evidence>
<proteinExistence type="predicted"/>
<keyword evidence="1" id="KW-0732">Signal</keyword>
<dbReference type="Proteomes" id="UP000832097">
    <property type="component" value="Chromosome"/>
</dbReference>
<dbReference type="EMBL" id="CP094528">
    <property type="protein sequence ID" value="UOE43540.1"/>
    <property type="molecule type" value="Genomic_DNA"/>
</dbReference>
<keyword evidence="3" id="KW-1185">Reference proteome</keyword>
<gene>
    <name evidence="2" type="ORF">MTO99_15370</name>
</gene>
<feature type="signal peptide" evidence="1">
    <location>
        <begin position="1"/>
        <end position="28"/>
    </location>
</feature>